<dbReference type="InterPro" id="IPR001466">
    <property type="entry name" value="Beta-lactam-related"/>
</dbReference>
<gene>
    <name evidence="4" type="ORF">CB0940_10710</name>
    <name evidence="5" type="ORF">RHO25_012097</name>
</gene>
<dbReference type="EMBL" id="CP134191">
    <property type="protein sequence ID" value="WPB07436.1"/>
    <property type="molecule type" value="Genomic_DNA"/>
</dbReference>
<evidence type="ECO:0000259" key="3">
    <source>
        <dbReference type="Pfam" id="PF26335"/>
    </source>
</evidence>
<keyword evidence="1" id="KW-0732">Signal</keyword>
<evidence type="ECO:0000313" key="7">
    <source>
        <dbReference type="Proteomes" id="UP001302367"/>
    </source>
</evidence>
<proteinExistence type="predicted"/>
<sequence length="579" mass="64032">MRFVLAGCLTAFLATTTAQNEKNDLKICPIKGQQFPFPTRLSEETAFKNATKIIEDHFKANLTTSPYNETTFSLGLFSVDESKLIFEYSHTDEAVRNSTQGTRSANSDSIYRIASISKVLTVYLWMIKAGDRRWNDPITEYIPELAQLDRSQYDYAVPEWDEITLGDLASYLAGASREYGLNDLAPQGYLTDAFKATVQDLPHVVAQKDVPTCGYLTVNVSYVTCNQRQSITGIGELAASFPPGYTPLYSNANFALLGAALANFADEDFEKVFHDSLIRPLGLTGTTSGRPTNITARSIVPLGDAQKSSWDNDLGPQDPAAGAFSTVNDLAAIGRAILNSTLTTKAATRRWFSTMTFVEIIDQAAGRPWEIFRRKVNGHPVEVYTKSGYWGAHRSVFAVVPAYNFGFAVLTASLVGRGEVQDDIPNVVINAMLPALEEISRQQAHRNFAGQYTLNDNSNTSITVTTDDLPGLRVTEYIINGFDLLHTVFGSFGTTIDFRLIPNHLYGGNKTGFTGVYQPPQKQLPDGTWYWPCQTWLDIDDFTYGNVPLGGLVFEVDERGNACNVELKALKQKLERKQV</sequence>
<feature type="signal peptide" evidence="1">
    <location>
        <begin position="1"/>
        <end position="18"/>
    </location>
</feature>
<organism evidence="4 6">
    <name type="scientific">Cercospora beticola</name>
    <name type="common">Sugarbeet leaf spot fungus</name>
    <dbReference type="NCBI Taxonomy" id="122368"/>
    <lineage>
        <taxon>Eukaryota</taxon>
        <taxon>Fungi</taxon>
        <taxon>Dikarya</taxon>
        <taxon>Ascomycota</taxon>
        <taxon>Pezizomycotina</taxon>
        <taxon>Dothideomycetes</taxon>
        <taxon>Dothideomycetidae</taxon>
        <taxon>Mycosphaerellales</taxon>
        <taxon>Mycosphaerellaceae</taxon>
        <taxon>Cercospora</taxon>
    </lineage>
</organism>
<evidence type="ECO:0000313" key="4">
    <source>
        <dbReference type="EMBL" id="PIA95685.1"/>
    </source>
</evidence>
<dbReference type="OrthoDB" id="10250282at2759"/>
<accession>A0A2G5HT27</accession>
<dbReference type="Pfam" id="PF00144">
    <property type="entry name" value="Beta-lactamase"/>
    <property type="match status" value="1"/>
</dbReference>
<dbReference type="SUPFAM" id="SSF56601">
    <property type="entry name" value="beta-lactamase/transpeptidase-like"/>
    <property type="match status" value="1"/>
</dbReference>
<dbReference type="Proteomes" id="UP001302367">
    <property type="component" value="Chromosome 8"/>
</dbReference>
<dbReference type="Pfam" id="PF26335">
    <property type="entry name" value="ARB_00930_C"/>
    <property type="match status" value="1"/>
</dbReference>
<dbReference type="PANTHER" id="PTHR22935">
    <property type="entry name" value="PENICILLIN-BINDING PROTEIN"/>
    <property type="match status" value="1"/>
</dbReference>
<evidence type="ECO:0000256" key="1">
    <source>
        <dbReference type="SAM" id="SignalP"/>
    </source>
</evidence>
<dbReference type="InterPro" id="IPR012338">
    <property type="entry name" value="Beta-lactam/transpept-like"/>
</dbReference>
<reference evidence="4 6" key="1">
    <citation type="submission" date="2015-10" db="EMBL/GenBank/DDBJ databases">
        <title>The cercosporin biosynthetic gene cluster was horizontally transferred to several fungal lineages and shown to be expanded in Cercospora beticola based on microsynteny with recipient genomes.</title>
        <authorList>
            <person name="De Jonge R."/>
            <person name="Ebert M.K."/>
            <person name="Suttle J.C."/>
            <person name="Jurick Ii W.M."/>
            <person name="Secor G.A."/>
            <person name="Thomma B.P."/>
            <person name="Van De Peer Y."/>
            <person name="Bolton M.D."/>
        </authorList>
    </citation>
    <scope>NUCLEOTIDE SEQUENCE [LARGE SCALE GENOMIC DNA]</scope>
    <source>
        <strain evidence="4 6">09-40</strain>
    </source>
</reference>
<dbReference type="Proteomes" id="UP000230605">
    <property type="component" value="Chromosome 8"/>
</dbReference>
<name>A0A2G5HT27_CERBT</name>
<evidence type="ECO:0000259" key="2">
    <source>
        <dbReference type="Pfam" id="PF00144"/>
    </source>
</evidence>
<dbReference type="AlphaFoldDB" id="A0A2G5HT27"/>
<dbReference type="EMBL" id="LKMD01000103">
    <property type="protein sequence ID" value="PIA95685.1"/>
    <property type="molecule type" value="Genomic_DNA"/>
</dbReference>
<feature type="chain" id="PRO_5013929032" evidence="1">
    <location>
        <begin position="19"/>
        <end position="579"/>
    </location>
</feature>
<feature type="domain" description="Beta-lactamase-related" evidence="2">
    <location>
        <begin position="97"/>
        <end position="425"/>
    </location>
</feature>
<dbReference type="PANTHER" id="PTHR22935:SF97">
    <property type="entry name" value="BETA-LACTAMASE-RELATED DOMAIN-CONTAINING PROTEIN"/>
    <property type="match status" value="1"/>
</dbReference>
<dbReference type="Gene3D" id="3.40.710.10">
    <property type="entry name" value="DD-peptidase/beta-lactamase superfamily"/>
    <property type="match status" value="1"/>
</dbReference>
<dbReference type="InterPro" id="IPR058664">
    <property type="entry name" value="ARB_00930-like_C"/>
</dbReference>
<protein>
    <submittedName>
        <fullName evidence="4">Uncharacterized protein</fullName>
    </submittedName>
</protein>
<feature type="domain" description="Beta-lactamase-like ARB-00930-like C-terminal" evidence="3">
    <location>
        <begin position="441"/>
        <end position="577"/>
    </location>
</feature>
<reference evidence="5 7" key="2">
    <citation type="submission" date="2023-09" db="EMBL/GenBank/DDBJ databases">
        <title>Complete-Gapless Cercospora beticola genome.</title>
        <authorList>
            <person name="Wyatt N.A."/>
            <person name="Spanner R.E."/>
            <person name="Bolton M.D."/>
        </authorList>
    </citation>
    <scope>NUCLEOTIDE SEQUENCE [LARGE SCALE GENOMIC DNA]</scope>
    <source>
        <strain evidence="5">Cb09-40</strain>
    </source>
</reference>
<evidence type="ECO:0000313" key="5">
    <source>
        <dbReference type="EMBL" id="WPB07436.1"/>
    </source>
</evidence>
<evidence type="ECO:0000313" key="6">
    <source>
        <dbReference type="Proteomes" id="UP000230605"/>
    </source>
</evidence>
<dbReference type="InterPro" id="IPR051478">
    <property type="entry name" value="Beta-lactamase-like_AB/R"/>
</dbReference>
<keyword evidence="7" id="KW-1185">Reference proteome</keyword>